<gene>
    <name evidence="1" type="ORF">GTP91_09890</name>
</gene>
<dbReference type="RefSeq" id="WP_161096625.1">
    <property type="nucleotide sequence ID" value="NZ_WWCW01000025.1"/>
</dbReference>
<accession>A0A845G1J9</accession>
<dbReference type="EMBL" id="WWCW01000025">
    <property type="protein sequence ID" value="MYM87490.1"/>
    <property type="molecule type" value="Genomic_DNA"/>
</dbReference>
<sequence>MKKVMIGLVSALMLAGCGIKKIIQRSDDQYMVRGALDMPLSGYYNTYTFKFMDKYRVTHEGPVGGGCGYHGAVSSVPKGASYEGTVYNIRDIYEENGKTWQRYEGMAPLDLDRYFRSIKAMHPAYEFVNGRQRKTGKEEEIEVGLRSICFQSWEGSGHTLILRMYKRDVTTLRSQWSTYNPQGHWSTQHVGGNDWWLLENDEATLPPPPPSGLGGWFQSWLLPIGDTGYSMSIQVGASQKSLQNPKAHEQMKATLRHMVESVKIEALP</sequence>
<reference evidence="1 2" key="1">
    <citation type="submission" date="2020-01" db="EMBL/GenBank/DDBJ databases">
        <title>Novel species isolated from a subtropical stream in China.</title>
        <authorList>
            <person name="Lu H."/>
        </authorList>
    </citation>
    <scope>NUCLEOTIDE SEQUENCE [LARGE SCALE GENOMIC DNA]</scope>
    <source>
        <strain evidence="1 2">FT82W</strain>
    </source>
</reference>
<evidence type="ECO:0000313" key="2">
    <source>
        <dbReference type="Proteomes" id="UP000470302"/>
    </source>
</evidence>
<dbReference type="PROSITE" id="PS51257">
    <property type="entry name" value="PROKAR_LIPOPROTEIN"/>
    <property type="match status" value="1"/>
</dbReference>
<dbReference type="Proteomes" id="UP000470302">
    <property type="component" value="Unassembled WGS sequence"/>
</dbReference>
<protein>
    <submittedName>
        <fullName evidence="1">Uncharacterized protein</fullName>
    </submittedName>
</protein>
<dbReference type="AlphaFoldDB" id="A0A845G1J9"/>
<organism evidence="1 2">
    <name type="scientific">Duganella vulcania</name>
    <dbReference type="NCBI Taxonomy" id="2692166"/>
    <lineage>
        <taxon>Bacteria</taxon>
        <taxon>Pseudomonadati</taxon>
        <taxon>Pseudomonadota</taxon>
        <taxon>Betaproteobacteria</taxon>
        <taxon>Burkholderiales</taxon>
        <taxon>Oxalobacteraceae</taxon>
        <taxon>Telluria group</taxon>
        <taxon>Duganella</taxon>
    </lineage>
</organism>
<proteinExistence type="predicted"/>
<evidence type="ECO:0000313" key="1">
    <source>
        <dbReference type="EMBL" id="MYM87490.1"/>
    </source>
</evidence>
<name>A0A845G1J9_9BURK</name>
<comment type="caution">
    <text evidence="1">The sequence shown here is derived from an EMBL/GenBank/DDBJ whole genome shotgun (WGS) entry which is preliminary data.</text>
</comment>